<reference evidence="2 3" key="1">
    <citation type="submission" date="2016-11" db="EMBL/GenBank/DDBJ databases">
        <authorList>
            <person name="Jaros S."/>
            <person name="Januszkiewicz K."/>
            <person name="Wedrychowicz H."/>
        </authorList>
    </citation>
    <scope>NUCLEOTIDE SEQUENCE [LARGE SCALE GENOMIC DNA]</scope>
    <source>
        <strain evidence="2 3">OK807</strain>
    </source>
</reference>
<accession>A0A1K1Z921</accession>
<proteinExistence type="predicted"/>
<protein>
    <submittedName>
        <fullName evidence="2">Uncharacterized protein</fullName>
    </submittedName>
</protein>
<dbReference type="AlphaFoldDB" id="A0A1K1Z921"/>
<gene>
    <name evidence="2" type="ORF">SAMN02787144_1005229</name>
</gene>
<evidence type="ECO:0000313" key="2">
    <source>
        <dbReference type="EMBL" id="SFX70576.1"/>
    </source>
</evidence>
<dbReference type="Proteomes" id="UP000181909">
    <property type="component" value="Unassembled WGS sequence"/>
</dbReference>
<dbReference type="RefSeq" id="WP_256259713.1">
    <property type="nucleotide sequence ID" value="NZ_CP108276.1"/>
</dbReference>
<evidence type="ECO:0000313" key="3">
    <source>
        <dbReference type="Proteomes" id="UP000181909"/>
    </source>
</evidence>
<organism evidence="2 3">
    <name type="scientific">Streptomyces atratus</name>
    <dbReference type="NCBI Taxonomy" id="1893"/>
    <lineage>
        <taxon>Bacteria</taxon>
        <taxon>Bacillati</taxon>
        <taxon>Actinomycetota</taxon>
        <taxon>Actinomycetes</taxon>
        <taxon>Kitasatosporales</taxon>
        <taxon>Streptomycetaceae</taxon>
        <taxon>Streptomyces</taxon>
    </lineage>
</organism>
<dbReference type="STRING" id="1893.SAMN02787144_1005229"/>
<dbReference type="EMBL" id="FPJO01000005">
    <property type="protein sequence ID" value="SFX70576.1"/>
    <property type="molecule type" value="Genomic_DNA"/>
</dbReference>
<evidence type="ECO:0000256" key="1">
    <source>
        <dbReference type="SAM" id="MobiDB-lite"/>
    </source>
</evidence>
<name>A0A1K1Z921_STRAR</name>
<feature type="region of interest" description="Disordered" evidence="1">
    <location>
        <begin position="1"/>
        <end position="43"/>
    </location>
</feature>
<sequence length="43" mass="4583">MRWDDPAENPATTGNSGAARRLPVRKGQRAPLDGPGPTQLTLL</sequence>